<evidence type="ECO:0000313" key="3">
    <source>
        <dbReference type="Proteomes" id="UP001519460"/>
    </source>
</evidence>
<dbReference type="EMBL" id="JACVVK020000052">
    <property type="protein sequence ID" value="KAK7498232.1"/>
    <property type="molecule type" value="Genomic_DNA"/>
</dbReference>
<evidence type="ECO:0000313" key="2">
    <source>
        <dbReference type="EMBL" id="KAK7498232.1"/>
    </source>
</evidence>
<protein>
    <submittedName>
        <fullName evidence="2">Uncharacterized protein</fullName>
    </submittedName>
</protein>
<accession>A0ABD0LFY6</accession>
<organism evidence="2 3">
    <name type="scientific">Batillaria attramentaria</name>
    <dbReference type="NCBI Taxonomy" id="370345"/>
    <lineage>
        <taxon>Eukaryota</taxon>
        <taxon>Metazoa</taxon>
        <taxon>Spiralia</taxon>
        <taxon>Lophotrochozoa</taxon>
        <taxon>Mollusca</taxon>
        <taxon>Gastropoda</taxon>
        <taxon>Caenogastropoda</taxon>
        <taxon>Sorbeoconcha</taxon>
        <taxon>Cerithioidea</taxon>
        <taxon>Batillariidae</taxon>
        <taxon>Batillaria</taxon>
    </lineage>
</organism>
<keyword evidence="1" id="KW-0812">Transmembrane</keyword>
<keyword evidence="3" id="KW-1185">Reference proteome</keyword>
<keyword evidence="1" id="KW-0472">Membrane</keyword>
<comment type="caution">
    <text evidence="2">The sequence shown here is derived from an EMBL/GenBank/DDBJ whole genome shotgun (WGS) entry which is preliminary data.</text>
</comment>
<gene>
    <name evidence="2" type="ORF">BaRGS_00010492</name>
</gene>
<dbReference type="AlphaFoldDB" id="A0ABD0LFY6"/>
<reference evidence="2 3" key="1">
    <citation type="journal article" date="2023" name="Sci. Data">
        <title>Genome assembly of the Korean intertidal mud-creeper Batillaria attramentaria.</title>
        <authorList>
            <person name="Patra A.K."/>
            <person name="Ho P.T."/>
            <person name="Jun S."/>
            <person name="Lee S.J."/>
            <person name="Kim Y."/>
            <person name="Won Y.J."/>
        </authorList>
    </citation>
    <scope>NUCLEOTIDE SEQUENCE [LARGE SCALE GENOMIC DNA]</scope>
    <source>
        <strain evidence="2">Wonlab-2016</strain>
    </source>
</reference>
<name>A0ABD0LFY6_9CAEN</name>
<sequence length="109" mass="12309">MHPVQPECEVVSIASISGDRGIPRPLAARWQNDPSGCSHCFTEVDDADKQLDGNPASFPDNDARVLRRRHTRTGWTQLQSHLEQQALFLFGLLCNAALAIGCRQWWIRR</sequence>
<dbReference type="Proteomes" id="UP001519460">
    <property type="component" value="Unassembled WGS sequence"/>
</dbReference>
<keyword evidence="1" id="KW-1133">Transmembrane helix</keyword>
<proteinExistence type="predicted"/>
<evidence type="ECO:0000256" key="1">
    <source>
        <dbReference type="SAM" id="Phobius"/>
    </source>
</evidence>
<feature type="transmembrane region" description="Helical" evidence="1">
    <location>
        <begin position="86"/>
        <end position="106"/>
    </location>
</feature>